<dbReference type="GeneTree" id="ENSGT00940000157101"/>
<dbReference type="GO" id="GO:0004062">
    <property type="term" value="F:aryl sulfotransferase activity"/>
    <property type="evidence" value="ECO:0007669"/>
    <property type="project" value="UniProtKB-ARBA"/>
</dbReference>
<dbReference type="PANTHER" id="PTHR11783">
    <property type="entry name" value="SULFOTRANSFERASE SULT"/>
    <property type="match status" value="1"/>
</dbReference>
<reference evidence="8" key="2">
    <citation type="submission" date="2025-08" db="UniProtKB">
        <authorList>
            <consortium name="Ensembl"/>
        </authorList>
    </citation>
    <scope>IDENTIFICATION</scope>
    <source>
        <strain evidence="8">Hereford</strain>
    </source>
</reference>
<evidence type="ECO:0000256" key="6">
    <source>
        <dbReference type="RuleBase" id="RU361155"/>
    </source>
</evidence>
<evidence type="ECO:0000256" key="2">
    <source>
        <dbReference type="ARBA" id="ARBA00005771"/>
    </source>
</evidence>
<dbReference type="GO" id="GO:0051923">
    <property type="term" value="P:sulfation"/>
    <property type="evidence" value="ECO:0007669"/>
    <property type="project" value="UniProtKB-ARBA"/>
</dbReference>
<dbReference type="Ensembl" id="ENSBTAT00000115519.1">
    <property type="protein sequence ID" value="ENSBTAP00000076579.1"/>
    <property type="gene ID" value="ENSBTAG00000054241.2"/>
</dbReference>
<evidence type="ECO:0000256" key="3">
    <source>
        <dbReference type="ARBA" id="ARBA00022490"/>
    </source>
</evidence>
<dbReference type="InterPro" id="IPR000863">
    <property type="entry name" value="Sulfotransferase_dom"/>
</dbReference>
<dbReference type="AlphaFoldDB" id="A0AAA9RW31"/>
<evidence type="ECO:0000256" key="5">
    <source>
        <dbReference type="ARBA" id="ARBA00048219"/>
    </source>
</evidence>
<comment type="subcellular location">
    <subcellularLocation>
        <location evidence="1">Cytoplasm</location>
    </subcellularLocation>
</comment>
<dbReference type="GO" id="GO:0005737">
    <property type="term" value="C:cytoplasm"/>
    <property type="evidence" value="ECO:0007669"/>
    <property type="project" value="UniProtKB-SubCell"/>
</dbReference>
<reference evidence="8" key="3">
    <citation type="submission" date="2025-09" db="UniProtKB">
        <authorList>
            <consortium name="Ensembl"/>
        </authorList>
    </citation>
    <scope>IDENTIFICATION</scope>
    <source>
        <strain evidence="8">Hereford</strain>
    </source>
</reference>
<dbReference type="FunFam" id="3.40.50.300:FF:000433">
    <property type="entry name" value="Estrogen sulfotransferase"/>
    <property type="match status" value="1"/>
</dbReference>
<organism evidence="8 9">
    <name type="scientific">Bos taurus</name>
    <name type="common">Bovine</name>
    <dbReference type="NCBI Taxonomy" id="9913"/>
    <lineage>
        <taxon>Eukaryota</taxon>
        <taxon>Metazoa</taxon>
        <taxon>Chordata</taxon>
        <taxon>Craniata</taxon>
        <taxon>Vertebrata</taxon>
        <taxon>Euteleostomi</taxon>
        <taxon>Mammalia</taxon>
        <taxon>Eutheria</taxon>
        <taxon>Laurasiatheria</taxon>
        <taxon>Artiodactyla</taxon>
        <taxon>Ruminantia</taxon>
        <taxon>Pecora</taxon>
        <taxon>Bovidae</taxon>
        <taxon>Bovinae</taxon>
        <taxon>Bos</taxon>
    </lineage>
</organism>
<proteinExistence type="inferred from homology"/>
<dbReference type="Proteomes" id="UP000009136">
    <property type="component" value="Chromosome 11"/>
</dbReference>
<evidence type="ECO:0000259" key="7">
    <source>
        <dbReference type="Pfam" id="PF00685"/>
    </source>
</evidence>
<dbReference type="InterPro" id="IPR027417">
    <property type="entry name" value="P-loop_NTPase"/>
</dbReference>
<evidence type="ECO:0000256" key="4">
    <source>
        <dbReference type="ARBA" id="ARBA00022679"/>
    </source>
</evidence>
<accession>A0AAA9RW31</accession>
<dbReference type="EC" id="2.8.2.-" evidence="6"/>
<keyword evidence="3" id="KW-0963">Cytoplasm</keyword>
<gene>
    <name evidence="8" type="primary">LOC100300896</name>
</gene>
<keyword evidence="4 6" id="KW-0808">Transferase</keyword>
<sequence length="309" mass="36185">MEALKSEGMSRVAVDYVEGILQPKPTCDTWDQIQSFQARPDDLLISSYPKAGTTWIQEIVDLIQNGGDVKQSQRAPTHERFPFIEWTIPSRGLSGLKQANAMTSPRMLKTHLPFHLLPPSFLEKNCKMIYVARNPKDSMVSYYHFHRMNRNLPAPGSWEEYFESFQAGKVCWGSWYDHVKGWWQAKDQHRILYLFYEDMKENPKHEIQKLAEFIGKSLDDKLLDIILYHTSFSIMKQNPMANYTSVANEHMNQSISPFIRKGFQCFLLVIILKELSNISYSLRSFLSIQKKNRIDNEGFWEKNNLRNHR</sequence>
<dbReference type="Gene3D" id="3.40.50.300">
    <property type="entry name" value="P-loop containing nucleotide triphosphate hydrolases"/>
    <property type="match status" value="1"/>
</dbReference>
<dbReference type="RefSeq" id="XP_010808338.1">
    <property type="nucleotide sequence ID" value="XM_010810036.4"/>
</dbReference>
<dbReference type="SUPFAM" id="SSF52540">
    <property type="entry name" value="P-loop containing nucleoside triphosphate hydrolases"/>
    <property type="match status" value="1"/>
</dbReference>
<evidence type="ECO:0000313" key="9">
    <source>
        <dbReference type="Proteomes" id="UP000009136"/>
    </source>
</evidence>
<dbReference type="Pfam" id="PF00685">
    <property type="entry name" value="Sulfotransfer_1"/>
    <property type="match status" value="1"/>
</dbReference>
<feature type="domain" description="Sulfotransferase" evidence="7">
    <location>
        <begin position="40"/>
        <end position="262"/>
    </location>
</feature>
<name>A0AAA9RW31_BOVIN</name>
<comment type="similarity">
    <text evidence="2 6">Belongs to the sulfotransferase 1 family.</text>
</comment>
<evidence type="ECO:0000256" key="1">
    <source>
        <dbReference type="ARBA" id="ARBA00004496"/>
    </source>
</evidence>
<protein>
    <recommendedName>
        <fullName evidence="6">Sulfotransferase</fullName>
        <ecNumber evidence="6">2.8.2.-</ecNumber>
    </recommendedName>
</protein>
<keyword evidence="9" id="KW-1185">Reference proteome</keyword>
<evidence type="ECO:0000313" key="8">
    <source>
        <dbReference type="Ensembl" id="ENSBTAP00000076579.1"/>
    </source>
</evidence>
<comment type="catalytic activity">
    <reaction evidence="5">
        <text>4-ethylphenol + 3'-phosphoadenylyl sulfate = 4-ethylphenyl sulfate + adenosine 3',5'-bisphosphate + H(+)</text>
        <dbReference type="Rhea" id="RHEA:70607"/>
        <dbReference type="ChEBI" id="CHEBI:15378"/>
        <dbReference type="ChEBI" id="CHEBI:49584"/>
        <dbReference type="ChEBI" id="CHEBI:58339"/>
        <dbReference type="ChEBI" id="CHEBI:58343"/>
        <dbReference type="ChEBI" id="CHEBI:133681"/>
    </reaction>
    <physiologicalReaction direction="left-to-right" evidence="5">
        <dbReference type="Rhea" id="RHEA:70608"/>
    </physiologicalReaction>
</comment>
<dbReference type="GeneID" id="100300896"/>
<reference evidence="8" key="1">
    <citation type="submission" date="2018-03" db="EMBL/GenBank/DDBJ databases">
        <title>ARS-UCD1.2.</title>
        <authorList>
            <person name="Rosen B.D."/>
            <person name="Bickhart D.M."/>
            <person name="Koren S."/>
            <person name="Schnabel R.D."/>
            <person name="Hall R."/>
            <person name="Zimin A."/>
            <person name="Dreischer C."/>
            <person name="Schultheiss S."/>
            <person name="Schroeder S.G."/>
            <person name="Elsik C.G."/>
            <person name="Couldrey C."/>
            <person name="Liu G.E."/>
            <person name="Van Tassell C.P."/>
            <person name="Phillippy A.M."/>
            <person name="Smith T.P.L."/>
            <person name="Medrano J.F."/>
        </authorList>
    </citation>
    <scope>NUCLEOTIDE SEQUENCE [LARGE SCALE GENOMIC DNA]</scope>
    <source>
        <strain evidence="8">Hereford</strain>
    </source>
</reference>